<dbReference type="InParanoid" id="A0A1V8SC07"/>
<organism evidence="1 2">
    <name type="scientific">Cryoendolithus antarcticus</name>
    <dbReference type="NCBI Taxonomy" id="1507870"/>
    <lineage>
        <taxon>Eukaryota</taxon>
        <taxon>Fungi</taxon>
        <taxon>Dikarya</taxon>
        <taxon>Ascomycota</taxon>
        <taxon>Pezizomycotina</taxon>
        <taxon>Dothideomycetes</taxon>
        <taxon>Dothideomycetidae</taxon>
        <taxon>Cladosporiales</taxon>
        <taxon>Cladosporiaceae</taxon>
        <taxon>Cryoendolithus</taxon>
    </lineage>
</organism>
<dbReference type="EMBL" id="NAJO01000064">
    <property type="protein sequence ID" value="OQN96557.1"/>
    <property type="molecule type" value="Genomic_DNA"/>
</dbReference>
<protein>
    <submittedName>
        <fullName evidence="1">Uncharacterized protein</fullName>
    </submittedName>
</protein>
<gene>
    <name evidence="1" type="ORF">B0A48_16987</name>
</gene>
<dbReference type="Proteomes" id="UP000192596">
    <property type="component" value="Unassembled WGS sequence"/>
</dbReference>
<accession>A0A1V8SC07</accession>
<keyword evidence="2" id="KW-1185">Reference proteome</keyword>
<evidence type="ECO:0000313" key="1">
    <source>
        <dbReference type="EMBL" id="OQN96557.1"/>
    </source>
</evidence>
<comment type="caution">
    <text evidence="1">The sequence shown here is derived from an EMBL/GenBank/DDBJ whole genome shotgun (WGS) entry which is preliminary data.</text>
</comment>
<reference evidence="2" key="1">
    <citation type="submission" date="2017-03" db="EMBL/GenBank/DDBJ databases">
        <title>Genomes of endolithic fungi from Antarctica.</title>
        <authorList>
            <person name="Coleine C."/>
            <person name="Masonjones S."/>
            <person name="Stajich J.E."/>
        </authorList>
    </citation>
    <scope>NUCLEOTIDE SEQUENCE [LARGE SCALE GENOMIC DNA]</scope>
    <source>
        <strain evidence="2">CCFEE 5527</strain>
    </source>
</reference>
<dbReference type="AlphaFoldDB" id="A0A1V8SC07"/>
<name>A0A1V8SC07_9PEZI</name>
<sequence length="50" mass="5619">MVAATRLPKKVLPDRDAAAIARLAADPESLYVEFQPQYQLEKSLDASFKR</sequence>
<evidence type="ECO:0000313" key="2">
    <source>
        <dbReference type="Proteomes" id="UP000192596"/>
    </source>
</evidence>
<proteinExistence type="predicted"/>